<comment type="caution">
    <text evidence="3">The sequence shown here is derived from an EMBL/GenBank/DDBJ whole genome shotgun (WGS) entry which is preliminary data.</text>
</comment>
<keyword evidence="4" id="KW-1185">Reference proteome</keyword>
<dbReference type="SUPFAM" id="SSF47616">
    <property type="entry name" value="GST C-terminal domain-like"/>
    <property type="match status" value="1"/>
</dbReference>
<gene>
    <name evidence="3" type="ORF">MWN33_02320</name>
</gene>
<protein>
    <submittedName>
        <fullName evidence="3">Glutathione S-transferase</fullName>
    </submittedName>
</protein>
<evidence type="ECO:0000313" key="4">
    <source>
        <dbReference type="Proteomes" id="UP001202867"/>
    </source>
</evidence>
<dbReference type="RefSeq" id="WP_247198493.1">
    <property type="nucleotide sequence ID" value="NZ_JALKCG010000001.1"/>
</dbReference>
<proteinExistence type="predicted"/>
<dbReference type="CDD" id="cd03194">
    <property type="entry name" value="GST_C_3"/>
    <property type="match status" value="1"/>
</dbReference>
<dbReference type="SUPFAM" id="SSF52833">
    <property type="entry name" value="Thioredoxin-like"/>
    <property type="match status" value="1"/>
</dbReference>
<evidence type="ECO:0000256" key="1">
    <source>
        <dbReference type="SAM" id="MobiDB-lite"/>
    </source>
</evidence>
<name>A0ABT0DHV9_9HYPH</name>
<dbReference type="Gene3D" id="1.20.1050.10">
    <property type="match status" value="1"/>
</dbReference>
<dbReference type="PROSITE" id="PS50404">
    <property type="entry name" value="GST_NTER"/>
    <property type="match status" value="1"/>
</dbReference>
<sequence>MPAPTSKSTSASSRTASGSGTKKAARPAAAGSASPPATKAEAVLTLSSKNYSSWSLRGFLLCRLAGLDIEEARVSADDPSIRAELLLQSSSFLVPRLDHAGLRIWDTLAIAEYLHELKPEAGLLPKDSAARAHCRSICGEMHSGFANLRSALPMNIKASHPGFKVWTGAMGDIERILAIWRDCLKTYGGPYLFGAAPTMADAMYAPVCSRFTTYDVKLEAPLRAYAKTVLALPAMKEWTAAALTEPDEMEELDVEF</sequence>
<dbReference type="PANTHER" id="PTHR42673">
    <property type="entry name" value="MALEYLACETOACETATE ISOMERASE"/>
    <property type="match status" value="1"/>
</dbReference>
<accession>A0ABT0DHV9</accession>
<feature type="domain" description="GST N-terminal" evidence="2">
    <location>
        <begin position="42"/>
        <end position="122"/>
    </location>
</feature>
<dbReference type="Proteomes" id="UP001202867">
    <property type="component" value="Unassembled WGS sequence"/>
</dbReference>
<dbReference type="InterPro" id="IPR036249">
    <property type="entry name" value="Thioredoxin-like_sf"/>
</dbReference>
<dbReference type="Pfam" id="PF13410">
    <property type="entry name" value="GST_C_2"/>
    <property type="match status" value="1"/>
</dbReference>
<dbReference type="InterPro" id="IPR004045">
    <property type="entry name" value="Glutathione_S-Trfase_N"/>
</dbReference>
<dbReference type="EMBL" id="JALKCG010000001">
    <property type="protein sequence ID" value="MCK0206861.1"/>
    <property type="molecule type" value="Genomic_DNA"/>
</dbReference>
<dbReference type="Gene3D" id="3.40.30.10">
    <property type="entry name" value="Glutaredoxin"/>
    <property type="match status" value="1"/>
</dbReference>
<organism evidence="3 4">
    <name type="scientific">Ancylobacter koreensis</name>
    <dbReference type="NCBI Taxonomy" id="266121"/>
    <lineage>
        <taxon>Bacteria</taxon>
        <taxon>Pseudomonadati</taxon>
        <taxon>Pseudomonadota</taxon>
        <taxon>Alphaproteobacteria</taxon>
        <taxon>Hyphomicrobiales</taxon>
        <taxon>Xanthobacteraceae</taxon>
        <taxon>Ancylobacter</taxon>
    </lineage>
</organism>
<dbReference type="InterPro" id="IPR036282">
    <property type="entry name" value="Glutathione-S-Trfase_C_sf"/>
</dbReference>
<dbReference type="PANTHER" id="PTHR42673:SF4">
    <property type="entry name" value="MALEYLACETOACETATE ISOMERASE"/>
    <property type="match status" value="1"/>
</dbReference>
<evidence type="ECO:0000259" key="2">
    <source>
        <dbReference type="PROSITE" id="PS50404"/>
    </source>
</evidence>
<feature type="region of interest" description="Disordered" evidence="1">
    <location>
        <begin position="1"/>
        <end position="37"/>
    </location>
</feature>
<reference evidence="4" key="1">
    <citation type="submission" date="2023-07" db="EMBL/GenBank/DDBJ databases">
        <title>Ancylobacter moscoviensis sp. nov., facultatively methylotrophic bacteria from activated sludge and the reclassification of Starkeya novella (Starkey 1934) Kelly et al. 2000 as Ancylobacter novellus comb. nov., Starkeya koreensis Im et al. 2006 as Ancylobacter koreensis comb.nov., Angulomicrobium tetraedrale Vasil'eva et al. 1986 as Ancylobacter tetraedralis comb. nov., Angulomicrobium amanitiforme Fritz et al. 2004 as Ancylobacter amanitiformis comb. nov. and Methylorhabdus multivorans Doronina et al. 1996 as Ancylobacter multivorans comb. nov. and emended description of the genus Ancylobacter.</title>
        <authorList>
            <person name="Doronina N."/>
            <person name="Chemodurova A."/>
            <person name="Grouzdev D."/>
            <person name="Koziaeva V."/>
            <person name="Shi W."/>
            <person name="Wu L."/>
            <person name="Kaparullina E."/>
        </authorList>
    </citation>
    <scope>NUCLEOTIDE SEQUENCE [LARGE SCALE GENOMIC DNA]</scope>
    <source>
        <strain evidence="4">Jip08</strain>
    </source>
</reference>
<dbReference type="Pfam" id="PF13409">
    <property type="entry name" value="GST_N_2"/>
    <property type="match status" value="1"/>
</dbReference>
<evidence type="ECO:0000313" key="3">
    <source>
        <dbReference type="EMBL" id="MCK0206861.1"/>
    </source>
</evidence>